<dbReference type="InterPro" id="IPR036915">
    <property type="entry name" value="Cyclin-like_sf"/>
</dbReference>
<protein>
    <submittedName>
        <fullName evidence="9">Uncharacterized protein</fullName>
    </submittedName>
</protein>
<evidence type="ECO:0000256" key="5">
    <source>
        <dbReference type="RuleBase" id="RU000383"/>
    </source>
</evidence>
<feature type="domain" description="Cyclin-like" evidence="7">
    <location>
        <begin position="181"/>
        <end position="265"/>
    </location>
</feature>
<dbReference type="PIRSF" id="PIRSF001771">
    <property type="entry name" value="Cyclin_A_B_D_E"/>
    <property type="match status" value="1"/>
</dbReference>
<dbReference type="EMBL" id="JAODUP010000020">
    <property type="protein sequence ID" value="KAK2168106.1"/>
    <property type="molecule type" value="Genomic_DNA"/>
</dbReference>
<feature type="region of interest" description="Disordered" evidence="6">
    <location>
        <begin position="58"/>
        <end position="78"/>
    </location>
</feature>
<keyword evidence="2" id="KW-0498">Mitosis</keyword>
<dbReference type="GO" id="GO:0044772">
    <property type="term" value="P:mitotic cell cycle phase transition"/>
    <property type="evidence" value="ECO:0007669"/>
    <property type="project" value="InterPro"/>
</dbReference>
<dbReference type="Gene3D" id="1.10.472.10">
    <property type="entry name" value="Cyclin-like"/>
    <property type="match status" value="2"/>
</dbReference>
<keyword evidence="1" id="KW-0132">Cell division</keyword>
<evidence type="ECO:0000313" key="9">
    <source>
        <dbReference type="EMBL" id="KAK2168106.1"/>
    </source>
</evidence>
<dbReference type="GO" id="GO:0016538">
    <property type="term" value="F:cyclin-dependent protein serine/threonine kinase regulator activity"/>
    <property type="evidence" value="ECO:0007669"/>
    <property type="project" value="InterPro"/>
</dbReference>
<feature type="domain" description="Cyclin-like" evidence="7">
    <location>
        <begin position="291"/>
        <end position="375"/>
    </location>
</feature>
<dbReference type="Pfam" id="PF00134">
    <property type="entry name" value="Cyclin_N"/>
    <property type="match status" value="1"/>
</dbReference>
<evidence type="ECO:0000256" key="1">
    <source>
        <dbReference type="ARBA" id="ARBA00022618"/>
    </source>
</evidence>
<comment type="similarity">
    <text evidence="5">Belongs to the cyclin family.</text>
</comment>
<dbReference type="SMART" id="SM01332">
    <property type="entry name" value="Cyclin_C"/>
    <property type="match status" value="1"/>
</dbReference>
<dbReference type="InterPro" id="IPR039361">
    <property type="entry name" value="Cyclin"/>
</dbReference>
<proteinExistence type="inferred from homology"/>
<dbReference type="Proteomes" id="UP001208570">
    <property type="component" value="Unassembled WGS sequence"/>
</dbReference>
<dbReference type="InterPro" id="IPR046965">
    <property type="entry name" value="Cyclin_A/B-like"/>
</dbReference>
<dbReference type="PANTHER" id="PTHR10177">
    <property type="entry name" value="CYCLINS"/>
    <property type="match status" value="1"/>
</dbReference>
<dbReference type="SUPFAM" id="SSF47954">
    <property type="entry name" value="Cyclin-like"/>
    <property type="match status" value="2"/>
</dbReference>
<dbReference type="Pfam" id="PF02984">
    <property type="entry name" value="Cyclin_C"/>
    <property type="match status" value="1"/>
</dbReference>
<dbReference type="InterPro" id="IPR004367">
    <property type="entry name" value="Cyclin_C-dom"/>
</dbReference>
<evidence type="ECO:0000256" key="2">
    <source>
        <dbReference type="ARBA" id="ARBA00022776"/>
    </source>
</evidence>
<dbReference type="GO" id="GO:0051301">
    <property type="term" value="P:cell division"/>
    <property type="evidence" value="ECO:0007669"/>
    <property type="project" value="UniProtKB-KW"/>
</dbReference>
<dbReference type="SMART" id="SM00385">
    <property type="entry name" value="CYCLIN"/>
    <property type="match status" value="2"/>
</dbReference>
<evidence type="ECO:0000256" key="3">
    <source>
        <dbReference type="ARBA" id="ARBA00023127"/>
    </source>
</evidence>
<feature type="domain" description="Cyclin C-terminal" evidence="8">
    <location>
        <begin position="274"/>
        <end position="397"/>
    </location>
</feature>
<keyword evidence="10" id="KW-1185">Reference proteome</keyword>
<sequence length="397" mass="45007">MWKVLAGVSTYVQRGDEKCKQCEVRCLKSKRKQPLKSRPMMAENQNNQMKMMKRERFGTHRTQIDEENEPRGDDCKRSSKLSVVPKRRVVPTTFVVKIPKALKRNSIDLAILKVNAHDICMTELPPGVIAIDYIDHDKMTSSLYTATIVKYAKTQEKHLLFSSKFPDCCPNKGIHRAVLVDWLIIIQDYLRLNQETLHLAVQMLDRFLMVDSLELTELQLLGITCLLLASKYNETMTPSIQDLISLTDDTYTFDDVIQMEMRILNTLKFKLHIPTPIPFLDRGLEVIGKNTNVGDLFDPFLAVGVLSRQILNLTLPCVHVVHCPPSVKAAAAIYLAQQTLNEVADLSSESCIRSLAYHLHCERDEVIGCVLNFAKLLKNVNPGSVEVPMTTDCHKDS</sequence>
<evidence type="ECO:0000259" key="7">
    <source>
        <dbReference type="SMART" id="SM00385"/>
    </source>
</evidence>
<evidence type="ECO:0000256" key="4">
    <source>
        <dbReference type="ARBA" id="ARBA00023306"/>
    </source>
</evidence>
<dbReference type="FunFam" id="1.10.472.10:FF:000001">
    <property type="entry name" value="G2/mitotic-specific cyclin"/>
    <property type="match status" value="1"/>
</dbReference>
<evidence type="ECO:0000259" key="8">
    <source>
        <dbReference type="SMART" id="SM01332"/>
    </source>
</evidence>
<dbReference type="InterPro" id="IPR013763">
    <property type="entry name" value="Cyclin-like_dom"/>
</dbReference>
<evidence type="ECO:0000256" key="6">
    <source>
        <dbReference type="SAM" id="MobiDB-lite"/>
    </source>
</evidence>
<evidence type="ECO:0000313" key="10">
    <source>
        <dbReference type="Proteomes" id="UP001208570"/>
    </source>
</evidence>
<comment type="caution">
    <text evidence="9">The sequence shown here is derived from an EMBL/GenBank/DDBJ whole genome shotgun (WGS) entry which is preliminary data.</text>
</comment>
<organism evidence="9 10">
    <name type="scientific">Paralvinella palmiformis</name>
    <dbReference type="NCBI Taxonomy" id="53620"/>
    <lineage>
        <taxon>Eukaryota</taxon>
        <taxon>Metazoa</taxon>
        <taxon>Spiralia</taxon>
        <taxon>Lophotrochozoa</taxon>
        <taxon>Annelida</taxon>
        <taxon>Polychaeta</taxon>
        <taxon>Sedentaria</taxon>
        <taxon>Canalipalpata</taxon>
        <taxon>Terebellida</taxon>
        <taxon>Terebelliformia</taxon>
        <taxon>Alvinellidae</taxon>
        <taxon>Paralvinella</taxon>
    </lineage>
</organism>
<feature type="compositionally biased region" description="Basic and acidic residues" evidence="6">
    <location>
        <begin position="58"/>
        <end position="77"/>
    </location>
</feature>
<gene>
    <name evidence="9" type="ORF">LSH36_20g04020</name>
</gene>
<dbReference type="PROSITE" id="PS00292">
    <property type="entry name" value="CYCLINS"/>
    <property type="match status" value="1"/>
</dbReference>
<dbReference type="CDD" id="cd20537">
    <property type="entry name" value="CYCLIN_CCNO-like_rpt2"/>
    <property type="match status" value="1"/>
</dbReference>
<dbReference type="InterPro" id="IPR006671">
    <property type="entry name" value="Cyclin_N"/>
</dbReference>
<keyword evidence="4" id="KW-0131">Cell cycle</keyword>
<dbReference type="AlphaFoldDB" id="A0AAD9KB46"/>
<reference evidence="9" key="1">
    <citation type="journal article" date="2023" name="Mol. Biol. Evol.">
        <title>Third-Generation Sequencing Reveals the Adaptive Role of the Epigenome in Three Deep-Sea Polychaetes.</title>
        <authorList>
            <person name="Perez M."/>
            <person name="Aroh O."/>
            <person name="Sun Y."/>
            <person name="Lan Y."/>
            <person name="Juniper S.K."/>
            <person name="Young C.R."/>
            <person name="Angers B."/>
            <person name="Qian P.Y."/>
        </authorList>
    </citation>
    <scope>NUCLEOTIDE SEQUENCE</scope>
    <source>
        <strain evidence="9">P08H-3</strain>
    </source>
</reference>
<keyword evidence="3 5" id="KW-0195">Cyclin</keyword>
<accession>A0AAD9KB46</accession>
<dbReference type="InterPro" id="IPR048258">
    <property type="entry name" value="Cyclins_cyclin-box"/>
</dbReference>
<name>A0AAD9KB46_9ANNE</name>